<dbReference type="SUPFAM" id="SSF48264">
    <property type="entry name" value="Cytochrome P450"/>
    <property type="match status" value="1"/>
</dbReference>
<evidence type="ECO:0000256" key="6">
    <source>
        <dbReference type="ARBA" id="ARBA00023033"/>
    </source>
</evidence>
<protein>
    <submittedName>
        <fullName evidence="10">Pentalenene oxygenase</fullName>
    </submittedName>
</protein>
<evidence type="ECO:0000313" key="11">
    <source>
        <dbReference type="Proteomes" id="UP000239203"/>
    </source>
</evidence>
<keyword evidence="4 8" id="KW-0560">Oxidoreductase</keyword>
<dbReference type="InterPro" id="IPR050196">
    <property type="entry name" value="Cytochrome_P450_Monoox"/>
</dbReference>
<dbReference type="PANTHER" id="PTHR24291">
    <property type="entry name" value="CYTOCHROME P450 FAMILY 4"/>
    <property type="match status" value="1"/>
</dbReference>
<dbReference type="PANTHER" id="PTHR24291:SF50">
    <property type="entry name" value="BIFUNCTIONAL ALBAFLAVENONE MONOOXYGENASE_TERPENE SYNTHASE"/>
    <property type="match status" value="1"/>
</dbReference>
<dbReference type="InterPro" id="IPR001128">
    <property type="entry name" value="Cyt_P450"/>
</dbReference>
<feature type="region of interest" description="Disordered" evidence="9">
    <location>
        <begin position="429"/>
        <end position="450"/>
    </location>
</feature>
<dbReference type="PRINTS" id="PR00463">
    <property type="entry name" value="EP450I"/>
</dbReference>
<dbReference type="InterPro" id="IPR002401">
    <property type="entry name" value="Cyt_P450_E_grp-I"/>
</dbReference>
<evidence type="ECO:0000256" key="3">
    <source>
        <dbReference type="ARBA" id="ARBA00022723"/>
    </source>
</evidence>
<feature type="binding site" description="axial binding residue" evidence="7">
    <location>
        <position position="378"/>
    </location>
    <ligand>
        <name>heme</name>
        <dbReference type="ChEBI" id="CHEBI:30413"/>
    </ligand>
    <ligandPart>
        <name>Fe</name>
        <dbReference type="ChEBI" id="CHEBI:18248"/>
    </ligandPart>
</feature>
<comment type="similarity">
    <text evidence="1 8">Belongs to the cytochrome P450 family.</text>
</comment>
<dbReference type="Pfam" id="PF00067">
    <property type="entry name" value="p450"/>
    <property type="match status" value="1"/>
</dbReference>
<keyword evidence="2 7" id="KW-0349">Heme</keyword>
<dbReference type="RefSeq" id="WP_104478964.1">
    <property type="nucleotide sequence ID" value="NZ_CP154825.1"/>
</dbReference>
<evidence type="ECO:0000256" key="2">
    <source>
        <dbReference type="ARBA" id="ARBA00022617"/>
    </source>
</evidence>
<evidence type="ECO:0000256" key="5">
    <source>
        <dbReference type="ARBA" id="ARBA00023004"/>
    </source>
</evidence>
<comment type="caution">
    <text evidence="10">The sequence shown here is derived from an EMBL/GenBank/DDBJ whole genome shotgun (WGS) entry which is preliminary data.</text>
</comment>
<accession>A0A2S6GTH0</accession>
<feature type="compositionally biased region" description="Polar residues" evidence="9">
    <location>
        <begin position="441"/>
        <end position="450"/>
    </location>
</feature>
<dbReference type="InterPro" id="IPR017972">
    <property type="entry name" value="Cyt_P450_CS"/>
</dbReference>
<dbReference type="GO" id="GO:0004497">
    <property type="term" value="F:monooxygenase activity"/>
    <property type="evidence" value="ECO:0007669"/>
    <property type="project" value="UniProtKB-KW"/>
</dbReference>
<keyword evidence="6 8" id="KW-0503">Monooxygenase</keyword>
<reference evidence="10 11" key="1">
    <citation type="submission" date="2018-02" db="EMBL/GenBank/DDBJ databases">
        <title>Genomic Encyclopedia of Archaeal and Bacterial Type Strains, Phase II (KMG-II): from individual species to whole genera.</title>
        <authorList>
            <person name="Goeker M."/>
        </authorList>
    </citation>
    <scope>NUCLEOTIDE SEQUENCE [LARGE SCALE GENOMIC DNA]</scope>
    <source>
        <strain evidence="10 11">YU 961-1</strain>
    </source>
</reference>
<dbReference type="Proteomes" id="UP000239203">
    <property type="component" value="Unassembled WGS sequence"/>
</dbReference>
<evidence type="ECO:0000256" key="8">
    <source>
        <dbReference type="RuleBase" id="RU000461"/>
    </source>
</evidence>
<evidence type="ECO:0000256" key="1">
    <source>
        <dbReference type="ARBA" id="ARBA00010617"/>
    </source>
</evidence>
<dbReference type="AlphaFoldDB" id="A0A2S6GTH0"/>
<evidence type="ECO:0000256" key="7">
    <source>
        <dbReference type="PIRSR" id="PIRSR602401-1"/>
    </source>
</evidence>
<evidence type="ECO:0000256" key="4">
    <source>
        <dbReference type="ARBA" id="ARBA00023002"/>
    </source>
</evidence>
<organism evidence="10 11">
    <name type="scientific">Actinokineospora auranticolor</name>
    <dbReference type="NCBI Taxonomy" id="155976"/>
    <lineage>
        <taxon>Bacteria</taxon>
        <taxon>Bacillati</taxon>
        <taxon>Actinomycetota</taxon>
        <taxon>Actinomycetes</taxon>
        <taxon>Pseudonocardiales</taxon>
        <taxon>Pseudonocardiaceae</taxon>
        <taxon>Actinokineospora</taxon>
    </lineage>
</organism>
<dbReference type="PRINTS" id="PR00385">
    <property type="entry name" value="P450"/>
</dbReference>
<dbReference type="PROSITE" id="PS00086">
    <property type="entry name" value="CYTOCHROME_P450"/>
    <property type="match status" value="1"/>
</dbReference>
<keyword evidence="11" id="KW-1185">Reference proteome</keyword>
<gene>
    <name evidence="10" type="ORF">CLV40_105233</name>
</gene>
<keyword evidence="5 7" id="KW-0408">Iron</keyword>
<dbReference type="OrthoDB" id="5290182at2"/>
<dbReference type="GO" id="GO:0020037">
    <property type="term" value="F:heme binding"/>
    <property type="evidence" value="ECO:0007669"/>
    <property type="project" value="InterPro"/>
</dbReference>
<sequence length="450" mass="49184">MTDIPLAPGALALVGHAVPLMRDPLAFLRSLTRYDDVVGVRLGPVRAVVVTGGDTADRVLRDDHLFDKGGPFWDRVREFAGNGLSSCPHAAHRRQRRVVRPAFHADRLPGYAAAMLAQAQAVTAPWRDGDTIDVVEDMVDITARTVAVTMLAEGLPAAETEQALGDVTTLMSGLYRRMMRPGFVNDLPTPGNRAYHRAVARLRGALGRVVVDRRAAPADHGDLLSALLATYDMPDDAELVDQLVTFFIAGAETSAGCLAWTLHYLAERPDLQDQVRAEAARILVDRTAPTHATVTGRVIAESLRIRPPVWMVTRVATADTELAGHKIPAGTAVVVSPYLLHHREDVFPRADHFDPDRWLDGEPHRTAYLPFGSGARTCVGTRFANTELAIVLATVLNHWRVDPPHPDAVVRAVPAATLRPRDLRLRLTARPTIPDPRAVRQSETNRPQPA</sequence>
<name>A0A2S6GTH0_9PSEU</name>
<evidence type="ECO:0000313" key="10">
    <source>
        <dbReference type="EMBL" id="PPK68504.1"/>
    </source>
</evidence>
<comment type="cofactor">
    <cofactor evidence="7">
        <name>heme</name>
        <dbReference type="ChEBI" id="CHEBI:30413"/>
    </cofactor>
</comment>
<dbReference type="EMBL" id="PTIX01000005">
    <property type="protein sequence ID" value="PPK68504.1"/>
    <property type="molecule type" value="Genomic_DNA"/>
</dbReference>
<dbReference type="GO" id="GO:0016705">
    <property type="term" value="F:oxidoreductase activity, acting on paired donors, with incorporation or reduction of molecular oxygen"/>
    <property type="evidence" value="ECO:0007669"/>
    <property type="project" value="InterPro"/>
</dbReference>
<dbReference type="Gene3D" id="1.10.630.10">
    <property type="entry name" value="Cytochrome P450"/>
    <property type="match status" value="1"/>
</dbReference>
<keyword evidence="3 7" id="KW-0479">Metal-binding</keyword>
<dbReference type="GO" id="GO:0005506">
    <property type="term" value="F:iron ion binding"/>
    <property type="evidence" value="ECO:0007669"/>
    <property type="project" value="InterPro"/>
</dbReference>
<dbReference type="InterPro" id="IPR036396">
    <property type="entry name" value="Cyt_P450_sf"/>
</dbReference>
<evidence type="ECO:0000256" key="9">
    <source>
        <dbReference type="SAM" id="MobiDB-lite"/>
    </source>
</evidence>
<proteinExistence type="inferred from homology"/>